<dbReference type="NCBIfam" id="NF033848">
    <property type="entry name" value="VgrG_rel"/>
    <property type="match status" value="1"/>
</dbReference>
<dbReference type="InterPro" id="IPR047702">
    <property type="entry name" value="VgrG-rel"/>
</dbReference>
<dbReference type="Gene3D" id="2.40.50.230">
    <property type="entry name" value="Gp5 N-terminal domain"/>
    <property type="match status" value="1"/>
</dbReference>
<dbReference type="InterPro" id="IPR037026">
    <property type="entry name" value="Vgr_OB-fold_dom_sf"/>
</dbReference>
<evidence type="ECO:0000313" key="2">
    <source>
        <dbReference type="EMBL" id="SFF59407.1"/>
    </source>
</evidence>
<dbReference type="Pfam" id="PF04717">
    <property type="entry name" value="Phage_base_V"/>
    <property type="match status" value="1"/>
</dbReference>
<dbReference type="SUPFAM" id="SSF69255">
    <property type="entry name" value="gp5 N-terminal domain-like"/>
    <property type="match status" value="1"/>
</dbReference>
<evidence type="ECO:0000259" key="1">
    <source>
        <dbReference type="Pfam" id="PF04717"/>
    </source>
</evidence>
<dbReference type="Proteomes" id="UP000181942">
    <property type="component" value="Unassembled WGS sequence"/>
</dbReference>
<dbReference type="InterPro" id="IPR006531">
    <property type="entry name" value="Gp5/Vgr_OB"/>
</dbReference>
<dbReference type="RefSeq" id="WP_075029397.1">
    <property type="nucleotide sequence ID" value="NZ_FONR01000009.1"/>
</dbReference>
<sequence>MVQPSYSNVVHVTVDGSPVPEKIASDLVGCWVDLGAGVPAAFRLTFRDPDRLVLGELGIQCGTLVTLAPVADGQGAASPLLTGEVTGMETDYDGTGTFTVIRGYDMGHRLMRQRRVAAYRNQTAADIAKKLATMNGIPIGKGKGGIRPTTTVYEFISQANVTDWDFLARLADENDVVMSLDSEGKFQFAKADPASTAPPTSTPGDKSPFVLQGGVDVLRCRAAVTSADQVAKTEARGWNVTTKKKLTAMSPATSNDGFAIGTTPQKTAKKFKTAKLVETDTPYDRLAEVKVAAKALADDVTSSFAELEVMVFGNPKLRPGVPVTLTDVGKPFEGKYTVTSVRHVFGYDEHYQTWITVSGRQWRSLYGLTSGGGTATAPKLPSVANALVTNVQDPLKQGRVKLQFPWLDDAYESDWTRTVQLGGKGGGGVFPFDVNDEVLVAFDRGALDHPFVIGGLYNGKDKPTVVSDVPLHDGLKKQAIRHTLSDRKGNRVDLLSQQTGARKQGVRIASGNDKLIINLDRTKTEITVDSKGSVTIKGTRSVSVEAGTDLTLSARRSLTIKSGGPLNIEGRGLVNLKSLGGAVTVDAMGALSLKAVGAATLTAGGSVQVNSIANVGIRAITLALQGVVLVNNKPYPLP</sequence>
<reference evidence="2 3" key="1">
    <citation type="submission" date="2016-10" db="EMBL/GenBank/DDBJ databases">
        <authorList>
            <person name="de Groot N.N."/>
        </authorList>
    </citation>
    <scope>NUCLEOTIDE SEQUENCE [LARGE SCALE GENOMIC DNA]</scope>
    <source>
        <strain evidence="2 3">OK461</strain>
    </source>
</reference>
<dbReference type="Gene3D" id="2.30.110.50">
    <property type="match status" value="1"/>
</dbReference>
<feature type="domain" description="Gp5/Type VI secretion system Vgr protein OB-fold" evidence="1">
    <location>
        <begin position="386"/>
        <end position="457"/>
    </location>
</feature>
<protein>
    <submittedName>
        <fullName evidence="2">Uncharacterized conserved protein, implicated in type VI secretion and phage assembly</fullName>
    </submittedName>
</protein>
<name>A0A1I2K2I0_9ACTN</name>
<dbReference type="OrthoDB" id="1907165at2"/>
<organism evidence="2 3">
    <name type="scientific">Streptomyces mirabilis</name>
    <dbReference type="NCBI Taxonomy" id="68239"/>
    <lineage>
        <taxon>Bacteria</taxon>
        <taxon>Bacillati</taxon>
        <taxon>Actinomycetota</taxon>
        <taxon>Actinomycetes</taxon>
        <taxon>Kitasatosporales</taxon>
        <taxon>Streptomycetaceae</taxon>
        <taxon>Streptomyces</taxon>
    </lineage>
</organism>
<proteinExistence type="predicted"/>
<evidence type="ECO:0000313" key="3">
    <source>
        <dbReference type="Proteomes" id="UP000181942"/>
    </source>
</evidence>
<dbReference type="Gene3D" id="3.55.50.10">
    <property type="entry name" value="Baseplate protein-like domains"/>
    <property type="match status" value="1"/>
</dbReference>
<dbReference type="Gene3D" id="4.10.220.110">
    <property type="match status" value="1"/>
</dbReference>
<dbReference type="Pfam" id="PF05954">
    <property type="entry name" value="Phage_GPD"/>
    <property type="match status" value="1"/>
</dbReference>
<gene>
    <name evidence="2" type="ORF">SAMN02787118_109117</name>
</gene>
<dbReference type="SUPFAM" id="SSF69349">
    <property type="entry name" value="Phage fibre proteins"/>
    <property type="match status" value="1"/>
</dbReference>
<dbReference type="AlphaFoldDB" id="A0A1I2K2I0"/>
<accession>A0A1I2K2I0</accession>
<dbReference type="EMBL" id="FONR01000009">
    <property type="protein sequence ID" value="SFF59407.1"/>
    <property type="molecule type" value="Genomic_DNA"/>
</dbReference>
<dbReference type="SUPFAM" id="SSF69279">
    <property type="entry name" value="Phage tail proteins"/>
    <property type="match status" value="1"/>
</dbReference>